<dbReference type="AlphaFoldDB" id="A0A286UDN7"/>
<proteinExistence type="predicted"/>
<organism evidence="2 3">
    <name type="scientific">Pyrrhoderma noxium</name>
    <dbReference type="NCBI Taxonomy" id="2282107"/>
    <lineage>
        <taxon>Eukaryota</taxon>
        <taxon>Fungi</taxon>
        <taxon>Dikarya</taxon>
        <taxon>Basidiomycota</taxon>
        <taxon>Agaricomycotina</taxon>
        <taxon>Agaricomycetes</taxon>
        <taxon>Hymenochaetales</taxon>
        <taxon>Hymenochaetaceae</taxon>
        <taxon>Pyrrhoderma</taxon>
    </lineage>
</organism>
<protein>
    <submittedName>
        <fullName evidence="2">Uncharacterized protein</fullName>
    </submittedName>
</protein>
<dbReference type="EMBL" id="NBII01000006">
    <property type="protein sequence ID" value="PAV17706.1"/>
    <property type="molecule type" value="Genomic_DNA"/>
</dbReference>
<evidence type="ECO:0000313" key="3">
    <source>
        <dbReference type="Proteomes" id="UP000217199"/>
    </source>
</evidence>
<comment type="caution">
    <text evidence="2">The sequence shown here is derived from an EMBL/GenBank/DDBJ whole genome shotgun (WGS) entry which is preliminary data.</text>
</comment>
<dbReference type="Proteomes" id="UP000217199">
    <property type="component" value="Unassembled WGS sequence"/>
</dbReference>
<gene>
    <name evidence="2" type="ORF">PNOK_0619200</name>
</gene>
<reference evidence="2 3" key="1">
    <citation type="journal article" date="2017" name="Mol. Ecol.">
        <title>Comparative and population genomic landscape of Phellinus noxius: A hypervariable fungus causing root rot in trees.</title>
        <authorList>
            <person name="Chung C.L."/>
            <person name="Lee T.J."/>
            <person name="Akiba M."/>
            <person name="Lee H.H."/>
            <person name="Kuo T.H."/>
            <person name="Liu D."/>
            <person name="Ke H.M."/>
            <person name="Yokoi T."/>
            <person name="Roa M.B."/>
            <person name="Lu M.J."/>
            <person name="Chang Y.Y."/>
            <person name="Ann P.J."/>
            <person name="Tsai J.N."/>
            <person name="Chen C.Y."/>
            <person name="Tzean S.S."/>
            <person name="Ota Y."/>
            <person name="Hattori T."/>
            <person name="Sahashi N."/>
            <person name="Liou R.F."/>
            <person name="Kikuchi T."/>
            <person name="Tsai I.J."/>
        </authorList>
    </citation>
    <scope>NUCLEOTIDE SEQUENCE [LARGE SCALE GENOMIC DNA]</scope>
    <source>
        <strain evidence="2 3">FFPRI411160</strain>
    </source>
</reference>
<evidence type="ECO:0000313" key="2">
    <source>
        <dbReference type="EMBL" id="PAV17706.1"/>
    </source>
</evidence>
<feature type="region of interest" description="Disordered" evidence="1">
    <location>
        <begin position="20"/>
        <end position="83"/>
    </location>
</feature>
<accession>A0A286UDN7</accession>
<evidence type="ECO:0000256" key="1">
    <source>
        <dbReference type="SAM" id="MobiDB-lite"/>
    </source>
</evidence>
<sequence length="83" mass="8883">MLDFPLKGVCHCATKDFSKARASNFPPERPRLPKTHQGSNTTNPPIAKGCKTNKKTSPKIETPATAAGFRGLDDFPTEEGGGL</sequence>
<dbReference type="InParanoid" id="A0A286UDN7"/>
<keyword evidence="3" id="KW-1185">Reference proteome</keyword>
<name>A0A286UDN7_9AGAM</name>